<feature type="domain" description="Tail specific protease" evidence="3">
    <location>
        <begin position="178"/>
        <end position="391"/>
    </location>
</feature>
<keyword evidence="2" id="KW-0732">Signal</keyword>
<feature type="region of interest" description="Disordered" evidence="1">
    <location>
        <begin position="434"/>
        <end position="471"/>
    </location>
</feature>
<dbReference type="SMART" id="SM00245">
    <property type="entry name" value="TSPc"/>
    <property type="match status" value="1"/>
</dbReference>
<organism evidence="4 5">
    <name type="scientific">Aliidiomarina soli</name>
    <dbReference type="NCBI Taxonomy" id="1928574"/>
    <lineage>
        <taxon>Bacteria</taxon>
        <taxon>Pseudomonadati</taxon>
        <taxon>Pseudomonadota</taxon>
        <taxon>Gammaproteobacteria</taxon>
        <taxon>Alteromonadales</taxon>
        <taxon>Idiomarinaceae</taxon>
        <taxon>Aliidiomarina</taxon>
    </lineage>
</organism>
<comment type="caution">
    <text evidence="4">The sequence shown here is derived from an EMBL/GenBank/DDBJ whole genome shotgun (WGS) entry which is preliminary data.</text>
</comment>
<dbReference type="Proteomes" id="UP000287823">
    <property type="component" value="Unassembled WGS sequence"/>
</dbReference>
<evidence type="ECO:0000256" key="1">
    <source>
        <dbReference type="SAM" id="MobiDB-lite"/>
    </source>
</evidence>
<dbReference type="Pfam" id="PF18294">
    <property type="entry name" value="Pept_S41_N"/>
    <property type="match status" value="1"/>
</dbReference>
<dbReference type="InterPro" id="IPR029045">
    <property type="entry name" value="ClpP/crotonase-like_dom_sf"/>
</dbReference>
<dbReference type="EMBL" id="PIPO01000001">
    <property type="protein sequence ID" value="RUO34590.1"/>
    <property type="molecule type" value="Genomic_DNA"/>
</dbReference>
<dbReference type="Gene3D" id="3.30.750.170">
    <property type="match status" value="1"/>
</dbReference>
<name>A0A432WLA4_9GAMM</name>
<feature type="compositionally biased region" description="Basic and acidic residues" evidence="1">
    <location>
        <begin position="457"/>
        <end position="471"/>
    </location>
</feature>
<dbReference type="Gene3D" id="3.90.226.10">
    <property type="entry name" value="2-enoyl-CoA Hydratase, Chain A, domain 1"/>
    <property type="match status" value="1"/>
</dbReference>
<feature type="chain" id="PRO_5019453137" description="Tail specific protease domain-containing protein" evidence="2">
    <location>
        <begin position="19"/>
        <end position="471"/>
    </location>
</feature>
<protein>
    <recommendedName>
        <fullName evidence="3">Tail specific protease domain-containing protein</fullName>
    </recommendedName>
</protein>
<dbReference type="AlphaFoldDB" id="A0A432WLA4"/>
<keyword evidence="5" id="KW-1185">Reference proteome</keyword>
<proteinExistence type="predicted"/>
<dbReference type="PANTHER" id="PTHR32060:SF30">
    <property type="entry name" value="CARBOXY-TERMINAL PROCESSING PROTEASE CTPA"/>
    <property type="match status" value="1"/>
</dbReference>
<dbReference type="RefSeq" id="WP_126797655.1">
    <property type="nucleotide sequence ID" value="NZ_PIPO01000001.1"/>
</dbReference>
<feature type="compositionally biased region" description="Low complexity" evidence="1">
    <location>
        <begin position="439"/>
        <end position="450"/>
    </location>
</feature>
<dbReference type="PROSITE" id="PS51257">
    <property type="entry name" value="PROKAR_LIPOPROTEIN"/>
    <property type="match status" value="1"/>
</dbReference>
<dbReference type="InterPro" id="IPR036034">
    <property type="entry name" value="PDZ_sf"/>
</dbReference>
<evidence type="ECO:0000259" key="3">
    <source>
        <dbReference type="SMART" id="SM00245"/>
    </source>
</evidence>
<dbReference type="CDD" id="cd07561">
    <property type="entry name" value="Peptidase_S41_CPP_like"/>
    <property type="match status" value="1"/>
</dbReference>
<dbReference type="GO" id="GO:0006508">
    <property type="term" value="P:proteolysis"/>
    <property type="evidence" value="ECO:0007669"/>
    <property type="project" value="InterPro"/>
</dbReference>
<reference evidence="4 5" key="1">
    <citation type="journal article" date="2011" name="Front. Microbiol.">
        <title>Genomic signatures of strain selection and enhancement in Bacillus atrophaeus var. globigii, a historical biowarfare simulant.</title>
        <authorList>
            <person name="Gibbons H.S."/>
            <person name="Broomall S.M."/>
            <person name="McNew L.A."/>
            <person name="Daligault H."/>
            <person name="Chapman C."/>
            <person name="Bruce D."/>
            <person name="Karavis M."/>
            <person name="Krepps M."/>
            <person name="McGregor P.A."/>
            <person name="Hong C."/>
            <person name="Park K.H."/>
            <person name="Akmal A."/>
            <person name="Feldman A."/>
            <person name="Lin J.S."/>
            <person name="Chang W.E."/>
            <person name="Higgs B.W."/>
            <person name="Demirev P."/>
            <person name="Lindquist J."/>
            <person name="Liem A."/>
            <person name="Fochler E."/>
            <person name="Read T.D."/>
            <person name="Tapia R."/>
            <person name="Johnson S."/>
            <person name="Bishop-Lilly K.A."/>
            <person name="Detter C."/>
            <person name="Han C."/>
            <person name="Sozhamannan S."/>
            <person name="Rosenzweig C.N."/>
            <person name="Skowronski E.W."/>
        </authorList>
    </citation>
    <scope>NUCLEOTIDE SEQUENCE [LARGE SCALE GENOMIC DNA]</scope>
    <source>
        <strain evidence="4 5">Y4G10-17</strain>
    </source>
</reference>
<dbReference type="SUPFAM" id="SSF50156">
    <property type="entry name" value="PDZ domain-like"/>
    <property type="match status" value="1"/>
</dbReference>
<dbReference type="InterPro" id="IPR041613">
    <property type="entry name" value="Pept_S41_N"/>
</dbReference>
<dbReference type="SUPFAM" id="SSF52096">
    <property type="entry name" value="ClpP/crotonase"/>
    <property type="match status" value="1"/>
</dbReference>
<sequence length="471" mass="51829">MKKLSVIAATVMALTACGSDSSPAPTPTNNPTADQCSVEGQNQQLIDNLRRDYLWNDQLPDSISASSYASPYALLADVVPPLDRFSFMITRQEYEDRYVNATFFGLGFGYAVDPEREELRINYVYENSPAGRAGITRGALLTRINDIDMSTFFSSDLYARIERGEASWNQVFGPNQEGAEVSIEWRRPDGTLDDGVLAREEVETNTIMAVERYELDNGDHAGYFVFDSFIDRSAQDINTAIDQLVAAGGVDELIIDLRYNGGGLIRIANQIASQASWDFVENETFLTFSYNDNYADEEYLFDLGDGIERLNLPRVVVLTTGASCSSSEIIINSLEPFVDVVTVGQPTCGKPVGQSPTQICDKMLFAINFQTVNAEGEGDYFDGLAPTCSAQDRAITDWGDLEDPLLAEAYHYLQTGSCSASATSIQNTDADIAADNWGAAQSDSAQSDSQTPQSITDRSRNPLLEKWRQQQ</sequence>
<dbReference type="PANTHER" id="PTHR32060">
    <property type="entry name" value="TAIL-SPECIFIC PROTEASE"/>
    <property type="match status" value="1"/>
</dbReference>
<dbReference type="GO" id="GO:0030288">
    <property type="term" value="C:outer membrane-bounded periplasmic space"/>
    <property type="evidence" value="ECO:0007669"/>
    <property type="project" value="TreeGrafter"/>
</dbReference>
<dbReference type="GO" id="GO:0007165">
    <property type="term" value="P:signal transduction"/>
    <property type="evidence" value="ECO:0007669"/>
    <property type="project" value="TreeGrafter"/>
</dbReference>
<gene>
    <name evidence="4" type="ORF">CWE14_00895</name>
</gene>
<feature type="signal peptide" evidence="2">
    <location>
        <begin position="1"/>
        <end position="18"/>
    </location>
</feature>
<dbReference type="GO" id="GO:0004175">
    <property type="term" value="F:endopeptidase activity"/>
    <property type="evidence" value="ECO:0007669"/>
    <property type="project" value="TreeGrafter"/>
</dbReference>
<evidence type="ECO:0000313" key="5">
    <source>
        <dbReference type="Proteomes" id="UP000287823"/>
    </source>
</evidence>
<evidence type="ECO:0000256" key="2">
    <source>
        <dbReference type="SAM" id="SignalP"/>
    </source>
</evidence>
<dbReference type="InterPro" id="IPR005151">
    <property type="entry name" value="Tail-specific_protease"/>
</dbReference>
<dbReference type="GO" id="GO:0008236">
    <property type="term" value="F:serine-type peptidase activity"/>
    <property type="evidence" value="ECO:0007669"/>
    <property type="project" value="InterPro"/>
</dbReference>
<evidence type="ECO:0000313" key="4">
    <source>
        <dbReference type="EMBL" id="RUO34590.1"/>
    </source>
</evidence>
<dbReference type="Pfam" id="PF03572">
    <property type="entry name" value="Peptidase_S41"/>
    <property type="match status" value="1"/>
</dbReference>
<accession>A0A432WLA4</accession>
<dbReference type="Gene3D" id="2.30.42.10">
    <property type="match status" value="1"/>
</dbReference>